<dbReference type="EMBL" id="AP012338">
    <property type="protein sequence ID" value="BAM04909.1"/>
    <property type="molecule type" value="Genomic_DNA"/>
</dbReference>
<dbReference type="Proteomes" id="UP000007881">
    <property type="component" value="Chromosome"/>
</dbReference>
<organism evidence="3 4">
    <name type="scientific">Phycisphaera mikurensis (strain NBRC 102666 / KCTC 22515 / FYK2301M01)</name>
    <dbReference type="NCBI Taxonomy" id="1142394"/>
    <lineage>
        <taxon>Bacteria</taxon>
        <taxon>Pseudomonadati</taxon>
        <taxon>Planctomycetota</taxon>
        <taxon>Phycisphaerae</taxon>
        <taxon>Phycisphaerales</taxon>
        <taxon>Phycisphaeraceae</taxon>
        <taxon>Phycisphaera</taxon>
    </lineage>
</organism>
<reference evidence="3 4" key="1">
    <citation type="submission" date="2012-02" db="EMBL/GenBank/DDBJ databases">
        <title>Complete genome sequence of Phycisphaera mikurensis NBRC 102666.</title>
        <authorList>
            <person name="Ankai A."/>
            <person name="Hosoyama A."/>
            <person name="Terui Y."/>
            <person name="Sekine M."/>
            <person name="Fukai R."/>
            <person name="Kato Y."/>
            <person name="Nakamura S."/>
            <person name="Yamada-Narita S."/>
            <person name="Kawakoshi A."/>
            <person name="Fukunaga Y."/>
            <person name="Yamazaki S."/>
            <person name="Fujita N."/>
        </authorList>
    </citation>
    <scope>NUCLEOTIDE SEQUENCE [LARGE SCALE GENOMIC DNA]</scope>
    <source>
        <strain evidence="4">NBRC 102666 / KCTC 22515 / FYK2301M01</strain>
    </source>
</reference>
<feature type="chain" id="PRO_5003628860" evidence="2">
    <location>
        <begin position="21"/>
        <end position="869"/>
    </location>
</feature>
<keyword evidence="2" id="KW-0732">Signal</keyword>
<evidence type="ECO:0000313" key="3">
    <source>
        <dbReference type="EMBL" id="BAM04909.1"/>
    </source>
</evidence>
<evidence type="ECO:0000256" key="1">
    <source>
        <dbReference type="SAM" id="MobiDB-lite"/>
    </source>
</evidence>
<dbReference type="RefSeq" id="WP_014438119.1">
    <property type="nucleotide sequence ID" value="NC_017080.1"/>
</dbReference>
<dbReference type="AlphaFoldDB" id="I0II21"/>
<name>I0II21_PHYMF</name>
<evidence type="ECO:0000313" key="4">
    <source>
        <dbReference type="Proteomes" id="UP000007881"/>
    </source>
</evidence>
<protein>
    <submittedName>
        <fullName evidence="3">Uncharacterized protein</fullName>
    </submittedName>
</protein>
<gene>
    <name evidence="3" type="ordered locus">PSMK_27500</name>
</gene>
<feature type="compositionally biased region" description="Basic and acidic residues" evidence="1">
    <location>
        <begin position="410"/>
        <end position="421"/>
    </location>
</feature>
<feature type="signal peptide" evidence="2">
    <location>
        <begin position="1"/>
        <end position="20"/>
    </location>
</feature>
<dbReference type="HOGENOM" id="CLU_330055_0_0_0"/>
<accession>I0II21</accession>
<evidence type="ECO:0000256" key="2">
    <source>
        <dbReference type="SAM" id="SignalP"/>
    </source>
</evidence>
<keyword evidence="4" id="KW-1185">Reference proteome</keyword>
<sequence length="869" mass="89209">MRPLALTVAVALAVFASAPAASGRSGFLSIGGDGERDAAAGCVGGFGLLLREERLSAVPSWYAWFETRRDGFLADRWPGGSRPEPGAAWVAARDDAAEALAAAWEERAAAPGGDAAAAREREAALVLALGRVGGPRAESLLAADDGPIASPSPAVRGMTRLARGLIGSDAARALLLADLTGDDAAAAAGAAAGMTLLPALREAEERALFQAVRRGPGGDARRLALQALGVRGSAVNDRLMPAVLREVPRVFLAEQALLAAPDFQRRADQDLLRRYLSVGGRIGEFPARHEVLLLGPAVLGGRPAAEAAVGGGPQVSRAVRPAGASRNGDLRGGSLDDRGGPGGGNTLQDRGGPDGRNTLQDRGGPDGRNTLQDRGRPDGGNTLQDRGEPGGGNTLQDRGGPRGGSTLQDRGPRGRSDRTEADEGGGNDHAVPRVLVGGRPVPNPLEQRLETAAALGLARLEPSQDGFPEDAVEDLVEEIDRAGEPGSDPARAAMLLALGYLAAEEREGVPDLVLRYADGDEPDRDGLRLLRPRRVAASDPGPDAAELDRRATESFALLASAVLTRRVLAGPDAAAVYPLRLSPHDAARLRRDARRVFLKTAAQTTQPRGTRVAAAVALGLAGDRRDPGGGDALAPGGGLDLDPEALAAGDPLVLAALLGALETLAAEPGPGGGPAGEVEARVRARTDAFLAGIARGAAASPMSPLGVAAARRVVQSLAHRPAGVPVDAEALAALAEADPFLAVDAASASRWRSDPALAGVLLGRLPRPGPEGAAAAWALGALFDARCPSPLAELAAASNPLSLHREHATALLPLSRGSLAGGVTLFRRPGWWRDPAGVAVLDGWPGRDELAVSSPYLATRWDERLLGAD</sequence>
<dbReference type="KEGG" id="phm:PSMK_27500"/>
<feature type="region of interest" description="Disordered" evidence="1">
    <location>
        <begin position="304"/>
        <end position="444"/>
    </location>
</feature>
<proteinExistence type="predicted"/>